<dbReference type="InterPro" id="IPR014284">
    <property type="entry name" value="RNA_pol_sigma-70_dom"/>
</dbReference>
<dbReference type="GO" id="GO:0009507">
    <property type="term" value="C:chloroplast"/>
    <property type="evidence" value="ECO:0007669"/>
    <property type="project" value="UniProtKB-SubCell"/>
</dbReference>
<feature type="domain" description="RNA polymerase sigma-70" evidence="7">
    <location>
        <begin position="348"/>
        <end position="361"/>
    </location>
</feature>
<gene>
    <name evidence="9" type="ORF">ACJIZ3_021922</name>
</gene>
<dbReference type="SUPFAM" id="SSF88946">
    <property type="entry name" value="Sigma2 domain of RNA polymerase sigma factors"/>
    <property type="match status" value="1"/>
</dbReference>
<dbReference type="CDD" id="cd06171">
    <property type="entry name" value="Sigma70_r4"/>
    <property type="match status" value="1"/>
</dbReference>
<dbReference type="PANTHER" id="PTHR30603">
    <property type="entry name" value="RNA POLYMERASE SIGMA FACTOR RPO"/>
    <property type="match status" value="1"/>
</dbReference>
<organism evidence="9 10">
    <name type="scientific">Penstemon smallii</name>
    <dbReference type="NCBI Taxonomy" id="265156"/>
    <lineage>
        <taxon>Eukaryota</taxon>
        <taxon>Viridiplantae</taxon>
        <taxon>Streptophyta</taxon>
        <taxon>Embryophyta</taxon>
        <taxon>Tracheophyta</taxon>
        <taxon>Spermatophyta</taxon>
        <taxon>Magnoliopsida</taxon>
        <taxon>eudicotyledons</taxon>
        <taxon>Gunneridae</taxon>
        <taxon>Pentapetalae</taxon>
        <taxon>asterids</taxon>
        <taxon>lamiids</taxon>
        <taxon>Lamiales</taxon>
        <taxon>Plantaginaceae</taxon>
        <taxon>Cheloneae</taxon>
        <taxon>Penstemon</taxon>
    </lineage>
</organism>
<dbReference type="Gene3D" id="1.20.120.1810">
    <property type="match status" value="1"/>
</dbReference>
<dbReference type="PROSITE" id="PS00716">
    <property type="entry name" value="SIGMA70_2"/>
    <property type="match status" value="1"/>
</dbReference>
<keyword evidence="5 6" id="KW-0804">Transcription</keyword>
<dbReference type="InterPro" id="IPR013325">
    <property type="entry name" value="RNA_pol_sigma_r2"/>
</dbReference>
<reference evidence="9 10" key="1">
    <citation type="submission" date="2024-12" db="EMBL/GenBank/DDBJ databases">
        <title>The unique morphological basis and parallel evolutionary history of personate flowers in Penstemon.</title>
        <authorList>
            <person name="Depatie T.H."/>
            <person name="Wessinger C.A."/>
        </authorList>
    </citation>
    <scope>NUCLEOTIDE SEQUENCE [LARGE SCALE GENOMIC DNA]</scope>
    <source>
        <strain evidence="9">WTNN_2</strain>
        <tissue evidence="9">Leaf</tissue>
    </source>
</reference>
<evidence type="ECO:0000313" key="10">
    <source>
        <dbReference type="Proteomes" id="UP001634393"/>
    </source>
</evidence>
<dbReference type="Pfam" id="PF04539">
    <property type="entry name" value="Sigma70_r3"/>
    <property type="match status" value="1"/>
</dbReference>
<evidence type="ECO:0000259" key="7">
    <source>
        <dbReference type="PROSITE" id="PS00715"/>
    </source>
</evidence>
<keyword evidence="6" id="KW-0934">Plastid</keyword>
<dbReference type="PROSITE" id="PS00715">
    <property type="entry name" value="SIGMA70_1"/>
    <property type="match status" value="1"/>
</dbReference>
<comment type="similarity">
    <text evidence="1 6">Belongs to the sigma-70 factor family.</text>
</comment>
<dbReference type="PIRSF" id="PIRSF000767">
    <property type="entry name" value="RNA_pol_sigma_SigB/C/D"/>
    <property type="match status" value="1"/>
</dbReference>
<dbReference type="InterPro" id="IPR000943">
    <property type="entry name" value="RNA_pol_sigma70"/>
</dbReference>
<evidence type="ECO:0000256" key="5">
    <source>
        <dbReference type="ARBA" id="ARBA00023163"/>
    </source>
</evidence>
<evidence type="ECO:0000256" key="2">
    <source>
        <dbReference type="ARBA" id="ARBA00023015"/>
    </source>
</evidence>
<evidence type="ECO:0000256" key="4">
    <source>
        <dbReference type="ARBA" id="ARBA00023125"/>
    </source>
</evidence>
<dbReference type="InterPro" id="IPR036388">
    <property type="entry name" value="WH-like_DNA-bd_sf"/>
</dbReference>
<comment type="caution">
    <text evidence="9">The sequence shown here is derived from an EMBL/GenBank/DDBJ whole genome shotgun (WGS) entry which is preliminary data.</text>
</comment>
<comment type="function">
    <text evidence="6">Sigma factors are initiation factors that promote the attachment of plastid-encoded RNA polymerase (PEP) to specific initiation sites and are then released.</text>
</comment>
<evidence type="ECO:0000256" key="3">
    <source>
        <dbReference type="ARBA" id="ARBA00023082"/>
    </source>
</evidence>
<dbReference type="InterPro" id="IPR013324">
    <property type="entry name" value="RNA_pol_sigma_r3/r4-like"/>
</dbReference>
<dbReference type="GO" id="GO:0071482">
    <property type="term" value="P:cellular response to light stimulus"/>
    <property type="evidence" value="ECO:0007669"/>
    <property type="project" value="UniProtKB-ARBA"/>
</dbReference>
<evidence type="ECO:0000313" key="9">
    <source>
        <dbReference type="EMBL" id="KAL3825893.1"/>
    </source>
</evidence>
<dbReference type="PANTHER" id="PTHR30603:SF45">
    <property type="entry name" value="RNA POLYMERASE SIGMA FACTOR SIGF, CHLOROPLASTIC"/>
    <property type="match status" value="1"/>
</dbReference>
<protein>
    <recommendedName>
        <fullName evidence="6">RNA polymerase sigma factor</fullName>
    </recommendedName>
</protein>
<keyword evidence="2 6" id="KW-0805">Transcription regulation</keyword>
<evidence type="ECO:0000256" key="6">
    <source>
        <dbReference type="PIRNR" id="PIRNR000767"/>
    </source>
</evidence>
<evidence type="ECO:0000259" key="8">
    <source>
        <dbReference type="PROSITE" id="PS00716"/>
    </source>
</evidence>
<dbReference type="GO" id="GO:0016987">
    <property type="term" value="F:sigma factor activity"/>
    <property type="evidence" value="ECO:0007669"/>
    <property type="project" value="UniProtKB-UniRule"/>
</dbReference>
<dbReference type="InterPro" id="IPR050239">
    <property type="entry name" value="Sigma-70_RNA_pol_init_factors"/>
</dbReference>
<dbReference type="InterPro" id="IPR007624">
    <property type="entry name" value="RNA_pol_sigma70_r3"/>
</dbReference>
<keyword evidence="4 6" id="KW-0238">DNA-binding</keyword>
<keyword evidence="10" id="KW-1185">Reference proteome</keyword>
<dbReference type="InterPro" id="IPR007627">
    <property type="entry name" value="RNA_pol_sigma70_r2"/>
</dbReference>
<dbReference type="InterPro" id="IPR007630">
    <property type="entry name" value="RNA_pol_sigma70_r4"/>
</dbReference>
<dbReference type="InterPro" id="IPR016262">
    <property type="entry name" value="RNA_pol_sigma_SigB/C/D/F"/>
</dbReference>
<proteinExistence type="inferred from homology"/>
<evidence type="ECO:0000256" key="1">
    <source>
        <dbReference type="ARBA" id="ARBA00007788"/>
    </source>
</evidence>
<name>A0ABD3SN13_9LAMI</name>
<dbReference type="Proteomes" id="UP001634393">
    <property type="component" value="Unassembled WGS sequence"/>
</dbReference>
<dbReference type="EMBL" id="JBJXBP010000006">
    <property type="protein sequence ID" value="KAL3825893.1"/>
    <property type="molecule type" value="Genomic_DNA"/>
</dbReference>
<sequence length="560" mass="63836">MEVGRSLISSTPLRNHFRNCSHSSSSSVLLLHEKVTPALTSLSTTSLVRHPPTSVLIQDQRDESRALLSLKEDITLPQMVDRRLVVEAPTSSSDEENNNLDPDQYLDGFQLQLLRMPELRYLWPSLHREEQSFSTTTESISTKSEKFNGIEANHVVALAKEALSACKEAASIANDTKLFEACFDNSSSLRSSTNAPVQRIVRSTRLLERQTKRRRVPNSNVEAHETIHHRKPESHRNIGEEFANSDPLRLFLGGPETTQLLTAKEEAELIVNIQELMRLQEVRTRLENEFSREPTIVEWAAAIGISCQALKSKIHCGKSSRDKLIYSNLRMVVHIAKQYQGRGLNLQDMLQEGSMGLMRSVEKFKPQAGCRFATYAYWWIRQSIRKALFQHSRTVRLPENVYALLNKVYEAKKSCFQQGNHQPRKEEIAARAGITVERLDRLLYTSRMPLSMQQPVWMDQNTTYQEITADTTVETPDMGVGKQVMRQHVRNLLSVLNPRERKIIRLRFGIEDGNQKSLSEIGAFFGLSKERIRQLESRALDKLKHCLVSQGLAAYTDMVV</sequence>
<dbReference type="GO" id="GO:0006352">
    <property type="term" value="P:DNA-templated transcription initiation"/>
    <property type="evidence" value="ECO:0007669"/>
    <property type="project" value="UniProtKB-UniRule"/>
</dbReference>
<dbReference type="Pfam" id="PF04542">
    <property type="entry name" value="Sigma70_r2"/>
    <property type="match status" value="1"/>
</dbReference>
<dbReference type="Pfam" id="PF04545">
    <property type="entry name" value="Sigma70_r4"/>
    <property type="match status" value="1"/>
</dbReference>
<keyword evidence="6" id="KW-0150">Chloroplast</keyword>
<dbReference type="SUPFAM" id="SSF88659">
    <property type="entry name" value="Sigma3 and sigma4 domains of RNA polymerase sigma factors"/>
    <property type="match status" value="2"/>
</dbReference>
<comment type="subcellular location">
    <subcellularLocation>
        <location evidence="6">Plastid</location>
        <location evidence="6">Chloroplast</location>
    </subcellularLocation>
</comment>
<dbReference type="NCBIfam" id="TIGR02937">
    <property type="entry name" value="sigma70-ECF"/>
    <property type="match status" value="1"/>
</dbReference>
<accession>A0ABD3SN13</accession>
<dbReference type="PRINTS" id="PR00046">
    <property type="entry name" value="SIGMA70FCT"/>
</dbReference>
<keyword evidence="3 6" id="KW-0731">Sigma factor</keyword>
<feature type="domain" description="RNA polymerase sigma-70" evidence="8">
    <location>
        <begin position="517"/>
        <end position="543"/>
    </location>
</feature>
<dbReference type="Gene3D" id="1.10.10.10">
    <property type="entry name" value="Winged helix-like DNA-binding domain superfamily/Winged helix DNA-binding domain"/>
    <property type="match status" value="2"/>
</dbReference>
<dbReference type="GO" id="GO:0003677">
    <property type="term" value="F:DNA binding"/>
    <property type="evidence" value="ECO:0007669"/>
    <property type="project" value="UniProtKB-KW"/>
</dbReference>
<dbReference type="AlphaFoldDB" id="A0ABD3SN13"/>